<proteinExistence type="predicted"/>
<comment type="caution">
    <text evidence="2">The sequence shown here is derived from an EMBL/GenBank/DDBJ whole genome shotgun (WGS) entry which is preliminary data.</text>
</comment>
<evidence type="ECO:0000256" key="1">
    <source>
        <dbReference type="SAM" id="Phobius"/>
    </source>
</evidence>
<name>A0A424YIB2_9FIRM</name>
<gene>
    <name evidence="2" type="ORF">D5R97_01050</name>
</gene>
<keyword evidence="1" id="KW-1133">Transmembrane helix</keyword>
<organism evidence="2 3">
    <name type="scientific">Candidatus Syntrophonatronum acetioxidans</name>
    <dbReference type="NCBI Taxonomy" id="1795816"/>
    <lineage>
        <taxon>Bacteria</taxon>
        <taxon>Bacillati</taxon>
        <taxon>Bacillota</taxon>
        <taxon>Clostridia</taxon>
        <taxon>Eubacteriales</taxon>
        <taxon>Syntrophomonadaceae</taxon>
        <taxon>Candidatus Syntrophonatronum</taxon>
    </lineage>
</organism>
<dbReference type="InterPro" id="IPR012427">
    <property type="entry name" value="DUF1622"/>
</dbReference>
<evidence type="ECO:0000313" key="3">
    <source>
        <dbReference type="Proteomes" id="UP000285138"/>
    </source>
</evidence>
<sequence length="96" mass="10851">MMLAHILDIFGAFVVVISSSIVFIKFLKTSRDGRLARLNLAQSLAFGLEFKLGGEILRTVIVRTFDEVLILGAIIILRGLLNLIIHWEIKQDTERE</sequence>
<dbReference type="PANTHER" id="PTHR38468">
    <property type="entry name" value="SLL0939 PROTEIN"/>
    <property type="match status" value="1"/>
</dbReference>
<protein>
    <submittedName>
        <fullName evidence="2">DUF1622 domain-containing protein</fullName>
    </submittedName>
</protein>
<feature type="transmembrane region" description="Helical" evidence="1">
    <location>
        <begin position="6"/>
        <end position="27"/>
    </location>
</feature>
<keyword evidence="1" id="KW-0812">Transmembrane</keyword>
<accession>A0A424YIB2</accession>
<reference evidence="2 3" key="1">
    <citation type="submission" date="2018-08" db="EMBL/GenBank/DDBJ databases">
        <title>The metabolism and importance of syntrophic acetate oxidation coupled to methane or sulfide production in haloalkaline environments.</title>
        <authorList>
            <person name="Timmers P.H.A."/>
            <person name="Vavourakis C.D."/>
            <person name="Sorokin D.Y."/>
            <person name="Sinninghe Damste J.S."/>
            <person name="Muyzer G."/>
            <person name="Stams A.J.M."/>
            <person name="Plugge C.M."/>
        </authorList>
    </citation>
    <scope>NUCLEOTIDE SEQUENCE [LARGE SCALE GENOMIC DNA]</scope>
    <source>
        <strain evidence="2">MSAO_Bac1</strain>
    </source>
</reference>
<feature type="transmembrane region" description="Helical" evidence="1">
    <location>
        <begin position="68"/>
        <end position="87"/>
    </location>
</feature>
<dbReference type="AlphaFoldDB" id="A0A424YIB2"/>
<dbReference type="Pfam" id="PF07784">
    <property type="entry name" value="DUF1622"/>
    <property type="match status" value="1"/>
</dbReference>
<dbReference type="PANTHER" id="PTHR38468:SF1">
    <property type="entry name" value="SLL0939 PROTEIN"/>
    <property type="match status" value="1"/>
</dbReference>
<evidence type="ECO:0000313" key="2">
    <source>
        <dbReference type="EMBL" id="RQD78086.1"/>
    </source>
</evidence>
<dbReference type="Proteomes" id="UP000285138">
    <property type="component" value="Unassembled WGS sequence"/>
</dbReference>
<dbReference type="EMBL" id="QZAA01000038">
    <property type="protein sequence ID" value="RQD78086.1"/>
    <property type="molecule type" value="Genomic_DNA"/>
</dbReference>
<keyword evidence="1" id="KW-0472">Membrane</keyword>